<protein>
    <submittedName>
        <fullName evidence="1">Uncharacterized protein</fullName>
    </submittedName>
</protein>
<dbReference type="AlphaFoldDB" id="A0A4V2NVF3"/>
<proteinExistence type="predicted"/>
<sequence length="112" mass="12646">MDRLPVPDEPVELRTRFRRLLEESPEEGLGLVREGTWISAPLWREWGESLERAGVSYEQFTQIAAGYGDELRLWVMGERPWEHCAAGLAGRVRRRGPPAGQLKKPAGGGFFV</sequence>
<name>A0A4V2NVF3_9ACTN</name>
<evidence type="ECO:0000313" key="1">
    <source>
        <dbReference type="EMBL" id="TCJ13206.1"/>
    </source>
</evidence>
<accession>A0A4V2NVF3</accession>
<feature type="non-terminal residue" evidence="1">
    <location>
        <position position="112"/>
    </location>
</feature>
<keyword evidence="2" id="KW-1185">Reference proteome</keyword>
<reference evidence="1 2" key="1">
    <citation type="submission" date="2019-03" db="EMBL/GenBank/DDBJ databases">
        <title>Whole genome sequence of a novel Rubrobacter taiwanensis strain, isolated from Yellowstone National Park.</title>
        <authorList>
            <person name="Freed S."/>
            <person name="Ramaley R.F."/>
            <person name="Kyndt J.A."/>
        </authorList>
    </citation>
    <scope>NUCLEOTIDE SEQUENCE [LARGE SCALE GENOMIC DNA]</scope>
    <source>
        <strain evidence="1 2">Yellowstone</strain>
    </source>
</reference>
<evidence type="ECO:0000313" key="2">
    <source>
        <dbReference type="Proteomes" id="UP000295244"/>
    </source>
</evidence>
<dbReference type="RefSeq" id="WP_132692909.1">
    <property type="nucleotide sequence ID" value="NZ_SKBU01000041.1"/>
</dbReference>
<comment type="caution">
    <text evidence="1">The sequence shown here is derived from an EMBL/GenBank/DDBJ whole genome shotgun (WGS) entry which is preliminary data.</text>
</comment>
<organism evidence="1 2">
    <name type="scientific">Rubrobacter taiwanensis</name>
    <dbReference type="NCBI Taxonomy" id="185139"/>
    <lineage>
        <taxon>Bacteria</taxon>
        <taxon>Bacillati</taxon>
        <taxon>Actinomycetota</taxon>
        <taxon>Rubrobacteria</taxon>
        <taxon>Rubrobacterales</taxon>
        <taxon>Rubrobacteraceae</taxon>
        <taxon>Rubrobacter</taxon>
    </lineage>
</organism>
<dbReference type="EMBL" id="SKBU01000041">
    <property type="protein sequence ID" value="TCJ13206.1"/>
    <property type="molecule type" value="Genomic_DNA"/>
</dbReference>
<dbReference type="Proteomes" id="UP000295244">
    <property type="component" value="Unassembled WGS sequence"/>
</dbReference>
<dbReference type="OrthoDB" id="5244535at2"/>
<gene>
    <name evidence="1" type="ORF">E0L93_15065</name>
</gene>